<gene>
    <name evidence="1" type="ORF">POCULU_LOCUS203</name>
</gene>
<evidence type="ECO:0000313" key="2">
    <source>
        <dbReference type="Proteomes" id="UP000789572"/>
    </source>
</evidence>
<evidence type="ECO:0000313" key="1">
    <source>
        <dbReference type="EMBL" id="CAG8454292.1"/>
    </source>
</evidence>
<keyword evidence="2" id="KW-1185">Reference proteome</keyword>
<protein>
    <submittedName>
        <fullName evidence="1">9234_t:CDS:1</fullName>
    </submittedName>
</protein>
<dbReference type="EMBL" id="CAJVPJ010000010">
    <property type="protein sequence ID" value="CAG8454292.1"/>
    <property type="molecule type" value="Genomic_DNA"/>
</dbReference>
<dbReference type="AlphaFoldDB" id="A0A9N8VFL3"/>
<comment type="caution">
    <text evidence="1">The sequence shown here is derived from an EMBL/GenBank/DDBJ whole genome shotgun (WGS) entry which is preliminary data.</text>
</comment>
<sequence length="202" mass="23247">MAISSKSFFHDLALHFIRAQTLMQFNWAGSLMVRIPPPPNATSEWLPFKSPFWERDVYSIAGFSAQNLLLEGCFDVDESHGYLVAAPRRTRLKDLVARAALFDRACPEKLEPRDDLGVKCFDHSKFNNRSYPETEAINDLTILNLYAMSLTMHLTHRSSHRSNIIRQTIQTKIGCPVERIIDLTNDRSKNADRSSHKREEKR</sequence>
<reference evidence="1" key="1">
    <citation type="submission" date="2021-06" db="EMBL/GenBank/DDBJ databases">
        <authorList>
            <person name="Kallberg Y."/>
            <person name="Tangrot J."/>
            <person name="Rosling A."/>
        </authorList>
    </citation>
    <scope>NUCLEOTIDE SEQUENCE</scope>
    <source>
        <strain evidence="1">IA702</strain>
    </source>
</reference>
<dbReference type="Proteomes" id="UP000789572">
    <property type="component" value="Unassembled WGS sequence"/>
</dbReference>
<proteinExistence type="predicted"/>
<name>A0A9N8VFL3_9GLOM</name>
<accession>A0A9N8VFL3</accession>
<organism evidence="1 2">
    <name type="scientific">Paraglomus occultum</name>
    <dbReference type="NCBI Taxonomy" id="144539"/>
    <lineage>
        <taxon>Eukaryota</taxon>
        <taxon>Fungi</taxon>
        <taxon>Fungi incertae sedis</taxon>
        <taxon>Mucoromycota</taxon>
        <taxon>Glomeromycotina</taxon>
        <taxon>Glomeromycetes</taxon>
        <taxon>Paraglomerales</taxon>
        <taxon>Paraglomeraceae</taxon>
        <taxon>Paraglomus</taxon>
    </lineage>
</organism>